<evidence type="ECO:0000313" key="1">
    <source>
        <dbReference type="EMBL" id="GMH21607.1"/>
    </source>
</evidence>
<reference evidence="1" key="1">
    <citation type="submission" date="2023-05" db="EMBL/GenBank/DDBJ databases">
        <title>Nepenthes gracilis genome sequencing.</title>
        <authorList>
            <person name="Fukushima K."/>
        </authorList>
    </citation>
    <scope>NUCLEOTIDE SEQUENCE</scope>
    <source>
        <strain evidence="1">SING2019-196</strain>
    </source>
</reference>
<keyword evidence="2" id="KW-1185">Reference proteome</keyword>
<accession>A0AAD3T2J8</accession>
<dbReference type="AlphaFoldDB" id="A0AAD3T2J8"/>
<evidence type="ECO:0000313" key="2">
    <source>
        <dbReference type="Proteomes" id="UP001279734"/>
    </source>
</evidence>
<proteinExistence type="predicted"/>
<name>A0AAD3T2J8_NEPGR</name>
<dbReference type="Proteomes" id="UP001279734">
    <property type="component" value="Unassembled WGS sequence"/>
</dbReference>
<protein>
    <submittedName>
        <fullName evidence="1">Uncharacterized protein</fullName>
    </submittedName>
</protein>
<gene>
    <name evidence="1" type="ORF">Nepgr_023449</name>
</gene>
<organism evidence="1 2">
    <name type="scientific">Nepenthes gracilis</name>
    <name type="common">Slender pitcher plant</name>
    <dbReference type="NCBI Taxonomy" id="150966"/>
    <lineage>
        <taxon>Eukaryota</taxon>
        <taxon>Viridiplantae</taxon>
        <taxon>Streptophyta</taxon>
        <taxon>Embryophyta</taxon>
        <taxon>Tracheophyta</taxon>
        <taxon>Spermatophyta</taxon>
        <taxon>Magnoliopsida</taxon>
        <taxon>eudicotyledons</taxon>
        <taxon>Gunneridae</taxon>
        <taxon>Pentapetalae</taxon>
        <taxon>Caryophyllales</taxon>
        <taxon>Nepenthaceae</taxon>
        <taxon>Nepenthes</taxon>
    </lineage>
</organism>
<comment type="caution">
    <text evidence="1">The sequence shown here is derived from an EMBL/GenBank/DDBJ whole genome shotgun (WGS) entry which is preliminary data.</text>
</comment>
<sequence length="83" mass="9067">MLQEIRQREMELLPEDVAIPPPLVVQDPAGPVEGTDMLLKPLGMEEEAAPSRALKRVYIWSCFLKSHHAVCSGMISSSASSSC</sequence>
<dbReference type="EMBL" id="BSYO01000023">
    <property type="protein sequence ID" value="GMH21607.1"/>
    <property type="molecule type" value="Genomic_DNA"/>
</dbReference>